<evidence type="ECO:0000313" key="9">
    <source>
        <dbReference type="Proteomes" id="UP000184185"/>
    </source>
</evidence>
<organism evidence="8 9">
    <name type="scientific">Pseudobutyrivibrio xylanivorans DSM 14809</name>
    <dbReference type="NCBI Taxonomy" id="1123012"/>
    <lineage>
        <taxon>Bacteria</taxon>
        <taxon>Bacillati</taxon>
        <taxon>Bacillota</taxon>
        <taxon>Clostridia</taxon>
        <taxon>Lachnospirales</taxon>
        <taxon>Lachnospiraceae</taxon>
        <taxon>Pseudobutyrivibrio</taxon>
    </lineage>
</organism>
<reference evidence="8 9" key="1">
    <citation type="submission" date="2016-11" db="EMBL/GenBank/DDBJ databases">
        <authorList>
            <person name="Jaros S."/>
            <person name="Januszkiewicz K."/>
            <person name="Wedrychowicz H."/>
        </authorList>
    </citation>
    <scope>NUCLEOTIDE SEQUENCE [LARGE SCALE GENOMIC DNA]</scope>
    <source>
        <strain evidence="8 9">DSM 14809</strain>
    </source>
</reference>
<dbReference type="InterPro" id="IPR052357">
    <property type="entry name" value="Orn_Lys_Arg_decarboxylase-I"/>
</dbReference>
<keyword evidence="3" id="KW-0210">Decarboxylase</keyword>
<dbReference type="RefSeq" id="WP_072919055.1">
    <property type="nucleotide sequence ID" value="NZ_FQYQ01000027.1"/>
</dbReference>
<feature type="domain" description="Orn/Lys/Arg decarboxylase C-terminal" evidence="7">
    <location>
        <begin position="370"/>
        <end position="428"/>
    </location>
</feature>
<dbReference type="SUPFAM" id="SSF55904">
    <property type="entry name" value="Ornithine decarboxylase C-terminal domain"/>
    <property type="match status" value="1"/>
</dbReference>
<dbReference type="InterPro" id="IPR000310">
    <property type="entry name" value="Orn/Lys/Arg_deCO2ase_major_dom"/>
</dbReference>
<dbReference type="SUPFAM" id="SSF53383">
    <property type="entry name" value="PLP-dependent transferases"/>
    <property type="match status" value="1"/>
</dbReference>
<feature type="domain" description="Orn/Lys/Arg decarboxylases family 1 pyridoxal-P attachment site" evidence="6">
    <location>
        <begin position="3"/>
        <end position="276"/>
    </location>
</feature>
<dbReference type="PANTHER" id="PTHR43277">
    <property type="entry name" value="ARGININE DECARBOXYLASE"/>
    <property type="match status" value="1"/>
</dbReference>
<comment type="cofactor">
    <cofactor evidence="1">
        <name>pyridoxal 5'-phosphate</name>
        <dbReference type="ChEBI" id="CHEBI:597326"/>
    </cofactor>
</comment>
<dbReference type="InterPro" id="IPR008286">
    <property type="entry name" value="Prn/Lys/Arg_de-COase_C"/>
</dbReference>
<evidence type="ECO:0000313" key="8">
    <source>
        <dbReference type="EMBL" id="SHJ53436.1"/>
    </source>
</evidence>
<evidence type="ECO:0000259" key="6">
    <source>
        <dbReference type="Pfam" id="PF01276"/>
    </source>
</evidence>
<gene>
    <name evidence="8" type="ORF">SAMN02745725_02769</name>
</gene>
<dbReference type="AlphaFoldDB" id="A0A1M6K3C3"/>
<dbReference type="Pfam" id="PF03711">
    <property type="entry name" value="OKR_DC_1_C"/>
    <property type="match status" value="1"/>
</dbReference>
<dbReference type="Proteomes" id="UP000184185">
    <property type="component" value="Unassembled WGS sequence"/>
</dbReference>
<comment type="similarity">
    <text evidence="2">Belongs to the Orn/Lys/Arg decarboxylase class-I family.</text>
</comment>
<protein>
    <submittedName>
        <fullName evidence="8">Arginine/lysine/ornithine decarboxylase</fullName>
    </submittedName>
</protein>
<evidence type="ECO:0000256" key="2">
    <source>
        <dbReference type="ARBA" id="ARBA00010671"/>
    </source>
</evidence>
<keyword evidence="4" id="KW-0663">Pyridoxal phosphate</keyword>
<evidence type="ECO:0000256" key="1">
    <source>
        <dbReference type="ARBA" id="ARBA00001933"/>
    </source>
</evidence>
<dbReference type="Gene3D" id="3.40.640.10">
    <property type="entry name" value="Type I PLP-dependent aspartate aminotransferase-like (Major domain)"/>
    <property type="match status" value="1"/>
</dbReference>
<accession>A0A1M6K3C3</accession>
<evidence type="ECO:0000256" key="4">
    <source>
        <dbReference type="ARBA" id="ARBA00022898"/>
    </source>
</evidence>
<evidence type="ECO:0000256" key="5">
    <source>
        <dbReference type="ARBA" id="ARBA00023239"/>
    </source>
</evidence>
<dbReference type="InterPro" id="IPR036633">
    <property type="entry name" value="Prn/Lys/Arg_de-COase_C_sf"/>
</dbReference>
<dbReference type="InterPro" id="IPR015424">
    <property type="entry name" value="PyrdxlP-dep_Trfase"/>
</dbReference>
<evidence type="ECO:0000259" key="7">
    <source>
        <dbReference type="Pfam" id="PF03711"/>
    </source>
</evidence>
<name>A0A1M6K3C3_PSEXY</name>
<dbReference type="GO" id="GO:0016831">
    <property type="term" value="F:carboxy-lyase activity"/>
    <property type="evidence" value="ECO:0007669"/>
    <property type="project" value="UniProtKB-KW"/>
</dbReference>
<dbReference type="OrthoDB" id="9815233at2"/>
<dbReference type="Pfam" id="PF01276">
    <property type="entry name" value="OKR_DC_1"/>
    <property type="match status" value="1"/>
</dbReference>
<evidence type="ECO:0000256" key="3">
    <source>
        <dbReference type="ARBA" id="ARBA00022793"/>
    </source>
</evidence>
<sequence length="455" mass="50310">MSLKKTLENYSKSNMYPFHMPGHKRQMDGVCKIDMTEVDGVDDLHDANGVIDEEQRRMAKLFGADESRILVGGSTVGNLASIYACCNEGDYIVIQRNSHKSVYNAVMLRHLKCEYIEAELLENGIFKAVTMEQVKSTVEKVDVIPKAVVITSPTYEGFHAPIKEISEYCHDKGIILIVDQAHGAHLGFNDEFKGSAVGLADITIQSLHKTLPSLTQTAAMHITGNRINSGRVSAALDIFETSSPSYVLMNSISNCLDIMENSRELFSDYVDNLHDFYATSGELKYLKLMTDEIEKKDPGKLVISTENTDITGVELAKILREKYELETELSSFAYVLAMTSIMDTKEGFARLKIALKEIDDTLTAGHIDVPNLKLNYKKVMETFRAKAGGEKEIPLAQAEGKVSSAMVCLYPPGAPIIVPGEEISQEAIMVIHEAKAKGLHVTGMDMERETISVVN</sequence>
<proteinExistence type="inferred from homology"/>
<keyword evidence="9" id="KW-1185">Reference proteome</keyword>
<dbReference type="STRING" id="185007.SAMN02910350_02429"/>
<dbReference type="PANTHER" id="PTHR43277:SF4">
    <property type="entry name" value="ARGININE DECARBOXYLASE"/>
    <property type="match status" value="1"/>
</dbReference>
<dbReference type="InterPro" id="IPR015421">
    <property type="entry name" value="PyrdxlP-dep_Trfase_major"/>
</dbReference>
<keyword evidence="5" id="KW-0456">Lyase</keyword>
<dbReference type="EMBL" id="FQYQ01000027">
    <property type="protein sequence ID" value="SHJ53436.1"/>
    <property type="molecule type" value="Genomic_DNA"/>
</dbReference>
<dbReference type="Gene3D" id="3.90.105.10">
    <property type="entry name" value="Molybdopterin biosynthesis moea protein, domain 2"/>
    <property type="match status" value="1"/>
</dbReference>